<evidence type="ECO:0000256" key="6">
    <source>
        <dbReference type="SAM" id="Phobius"/>
    </source>
</evidence>
<dbReference type="AlphaFoldDB" id="A0A084GP16"/>
<dbReference type="RefSeq" id="WP_029566598.1">
    <property type="nucleotide sequence ID" value="NZ_CANLZQ010000003.1"/>
</dbReference>
<keyword evidence="5 6" id="KW-0472">Membrane</keyword>
<keyword evidence="2" id="KW-1003">Cell membrane</keyword>
<evidence type="ECO:0000256" key="4">
    <source>
        <dbReference type="ARBA" id="ARBA00022989"/>
    </source>
</evidence>
<evidence type="ECO:0000313" key="7">
    <source>
        <dbReference type="EMBL" id="KEZ49078.1"/>
    </source>
</evidence>
<feature type="transmembrane region" description="Helical" evidence="6">
    <location>
        <begin position="34"/>
        <end position="53"/>
    </location>
</feature>
<dbReference type="PANTHER" id="PTHR40035:SF1">
    <property type="entry name" value="ATP SYNTHASE PROTEIN I"/>
    <property type="match status" value="1"/>
</dbReference>
<dbReference type="GO" id="GO:0005886">
    <property type="term" value="C:plasma membrane"/>
    <property type="evidence" value="ECO:0007669"/>
    <property type="project" value="UniProtKB-SubCell"/>
</dbReference>
<reference evidence="7 8" key="1">
    <citation type="journal article" date="2005" name="Int. J. Syst. Evol. Microbiol.">
        <title>Bacillus cibi sp. nov., isolated from jeotgal, a traditional Korean fermented seafood.</title>
        <authorList>
            <person name="Yoon J.H."/>
            <person name="Lee C.H."/>
            <person name="Oh T.K."/>
        </authorList>
    </citation>
    <scope>NUCLEOTIDE SEQUENCE [LARGE SCALE GENOMIC DNA]</scope>
    <source>
        <strain evidence="7 8">DSM 16189</strain>
    </source>
</reference>
<accession>A0A084GP16</accession>
<sequence>MFDLHQMYRRYRKYMFLLLSLYALGWGFTGHQSVFLGLALGTTLSLFNLWSMVRKQLQFGEAVQQNKKVRSLGTATRLASAGLAALLAMKYPEYLNMVSVIIGLMTVYIVIMIDYVFQHSRA</sequence>
<feature type="transmembrane region" description="Helical" evidence="6">
    <location>
        <begin position="97"/>
        <end position="117"/>
    </location>
</feature>
<evidence type="ECO:0000256" key="5">
    <source>
        <dbReference type="ARBA" id="ARBA00023136"/>
    </source>
</evidence>
<feature type="transmembrane region" description="Helical" evidence="6">
    <location>
        <begin position="12"/>
        <end position="28"/>
    </location>
</feature>
<keyword evidence="8" id="KW-1185">Reference proteome</keyword>
<comment type="subcellular location">
    <subcellularLocation>
        <location evidence="1">Cell membrane</location>
        <topology evidence="1">Multi-pass membrane protein</topology>
    </subcellularLocation>
</comment>
<organism evidence="7 8">
    <name type="scientific">Metabacillus indicus</name>
    <name type="common">Bacillus indicus</name>
    <dbReference type="NCBI Taxonomy" id="246786"/>
    <lineage>
        <taxon>Bacteria</taxon>
        <taxon>Bacillati</taxon>
        <taxon>Bacillota</taxon>
        <taxon>Bacilli</taxon>
        <taxon>Bacillales</taxon>
        <taxon>Bacillaceae</taxon>
        <taxon>Metabacillus</taxon>
    </lineage>
</organism>
<evidence type="ECO:0000313" key="8">
    <source>
        <dbReference type="Proteomes" id="UP000028549"/>
    </source>
</evidence>
<gene>
    <name evidence="7" type="ORF">GS18_0216865</name>
</gene>
<protein>
    <submittedName>
        <fullName evidence="7">ATP synthase I</fullName>
    </submittedName>
</protein>
<keyword evidence="3 6" id="KW-0812">Transmembrane</keyword>
<dbReference type="PANTHER" id="PTHR40035">
    <property type="entry name" value="ATP SYNTHASE PROTEIN I"/>
    <property type="match status" value="1"/>
</dbReference>
<name>A0A084GP16_METID</name>
<evidence type="ECO:0000256" key="1">
    <source>
        <dbReference type="ARBA" id="ARBA00004651"/>
    </source>
</evidence>
<evidence type="ECO:0000256" key="2">
    <source>
        <dbReference type="ARBA" id="ARBA00022475"/>
    </source>
</evidence>
<dbReference type="Pfam" id="PF03899">
    <property type="entry name" value="ATP-synt_I"/>
    <property type="match status" value="1"/>
</dbReference>
<evidence type="ECO:0000256" key="3">
    <source>
        <dbReference type="ARBA" id="ARBA00022692"/>
    </source>
</evidence>
<dbReference type="InterPro" id="IPR005598">
    <property type="entry name" value="ATP_synth_I"/>
</dbReference>
<dbReference type="EMBL" id="JNVC02000013">
    <property type="protein sequence ID" value="KEZ49078.1"/>
    <property type="molecule type" value="Genomic_DNA"/>
</dbReference>
<dbReference type="InterPro" id="IPR039072">
    <property type="entry name" value="ATP_synth_I_Bacilli"/>
</dbReference>
<dbReference type="OrthoDB" id="2355635at2"/>
<dbReference type="Proteomes" id="UP000028549">
    <property type="component" value="Unassembled WGS sequence"/>
</dbReference>
<proteinExistence type="predicted"/>
<comment type="caution">
    <text evidence="7">The sequence shown here is derived from an EMBL/GenBank/DDBJ whole genome shotgun (WGS) entry which is preliminary data.</text>
</comment>
<dbReference type="STRING" id="246786.GS18_0216865"/>
<keyword evidence="4 6" id="KW-1133">Transmembrane helix</keyword>